<feature type="signal peptide" evidence="1">
    <location>
        <begin position="1"/>
        <end position="19"/>
    </location>
</feature>
<feature type="chain" id="PRO_5037634576" evidence="1">
    <location>
        <begin position="20"/>
        <end position="198"/>
    </location>
</feature>
<feature type="domain" description="Alkyl hydroperoxide reductase subunit C/ Thiol specific antioxidant" evidence="2">
    <location>
        <begin position="53"/>
        <end position="169"/>
    </location>
</feature>
<evidence type="ECO:0000313" key="4">
    <source>
        <dbReference type="Proteomes" id="UP000696931"/>
    </source>
</evidence>
<sequence>MNFGSLFAAALLAAASHPAVPLSRPHQTAAHNAVSVTNADPVTPGALVTPAAGEPAPDFTYQSHEYLWQNLHNMLEQGHVLLVFGATETDLRRLESERENLIRQGVLPVAVIEQREGDVWKLLRRTDVSISLLSDPHGAIAEQYGVYQPASRGAHAAWFLVDQSGRVRETGTGALPNHWSERTAVALGRTDVRTASAN</sequence>
<dbReference type="Pfam" id="PF00578">
    <property type="entry name" value="AhpC-TSA"/>
    <property type="match status" value="1"/>
</dbReference>
<evidence type="ECO:0000256" key="1">
    <source>
        <dbReference type="SAM" id="SignalP"/>
    </source>
</evidence>
<dbReference type="Gene3D" id="3.40.30.10">
    <property type="entry name" value="Glutaredoxin"/>
    <property type="match status" value="1"/>
</dbReference>
<evidence type="ECO:0000313" key="3">
    <source>
        <dbReference type="EMBL" id="MBI5168355.1"/>
    </source>
</evidence>
<dbReference type="InterPro" id="IPR000866">
    <property type="entry name" value="AhpC/TSA"/>
</dbReference>
<keyword evidence="1" id="KW-0732">Signal</keyword>
<dbReference type="GO" id="GO:0016209">
    <property type="term" value="F:antioxidant activity"/>
    <property type="evidence" value="ECO:0007669"/>
    <property type="project" value="InterPro"/>
</dbReference>
<dbReference type="GO" id="GO:0016491">
    <property type="term" value="F:oxidoreductase activity"/>
    <property type="evidence" value="ECO:0007669"/>
    <property type="project" value="InterPro"/>
</dbReference>
<gene>
    <name evidence="3" type="ORF">HZA61_02590</name>
</gene>
<dbReference type="InterPro" id="IPR036249">
    <property type="entry name" value="Thioredoxin-like_sf"/>
</dbReference>
<organism evidence="3 4">
    <name type="scientific">Eiseniibacteriota bacterium</name>
    <dbReference type="NCBI Taxonomy" id="2212470"/>
    <lineage>
        <taxon>Bacteria</taxon>
        <taxon>Candidatus Eiseniibacteriota</taxon>
    </lineage>
</organism>
<protein>
    <submittedName>
        <fullName evidence="3">Redoxin domain-containing protein</fullName>
    </submittedName>
</protein>
<reference evidence="3" key="1">
    <citation type="submission" date="2020-07" db="EMBL/GenBank/DDBJ databases">
        <title>Huge and variable diversity of episymbiotic CPR bacteria and DPANN archaea in groundwater ecosystems.</title>
        <authorList>
            <person name="He C.Y."/>
            <person name="Keren R."/>
            <person name="Whittaker M."/>
            <person name="Farag I.F."/>
            <person name="Doudna J."/>
            <person name="Cate J.H.D."/>
            <person name="Banfield J.F."/>
        </authorList>
    </citation>
    <scope>NUCLEOTIDE SEQUENCE</scope>
    <source>
        <strain evidence="3">NC_groundwater_1813_Pr3_B-0.1um_71_17</strain>
    </source>
</reference>
<name>A0A933W0V0_UNCEI</name>
<comment type="caution">
    <text evidence="3">The sequence shown here is derived from an EMBL/GenBank/DDBJ whole genome shotgun (WGS) entry which is preliminary data.</text>
</comment>
<evidence type="ECO:0000259" key="2">
    <source>
        <dbReference type="Pfam" id="PF00578"/>
    </source>
</evidence>
<dbReference type="EMBL" id="JACRIW010000020">
    <property type="protein sequence ID" value="MBI5168355.1"/>
    <property type="molecule type" value="Genomic_DNA"/>
</dbReference>
<proteinExistence type="predicted"/>
<dbReference type="SUPFAM" id="SSF52833">
    <property type="entry name" value="Thioredoxin-like"/>
    <property type="match status" value="1"/>
</dbReference>
<dbReference type="AlphaFoldDB" id="A0A933W0V0"/>
<accession>A0A933W0V0</accession>
<dbReference type="Proteomes" id="UP000696931">
    <property type="component" value="Unassembled WGS sequence"/>
</dbReference>